<dbReference type="InParanoid" id="A0A061G0P6"/>
<dbReference type="InterPro" id="IPR001584">
    <property type="entry name" value="Integrase_cat-core"/>
</dbReference>
<feature type="region of interest" description="Disordered" evidence="4">
    <location>
        <begin position="161"/>
        <end position="198"/>
    </location>
</feature>
<name>A0A061G0P6_THECC</name>
<keyword evidence="2" id="KW-0378">Hydrolase</keyword>
<dbReference type="Pfam" id="PF00665">
    <property type="entry name" value="rve"/>
    <property type="match status" value="1"/>
</dbReference>
<dbReference type="HOGENOM" id="CLU_001650_5_1_1"/>
<keyword evidence="1" id="KW-0479">Metal-binding</keyword>
<evidence type="ECO:0000259" key="5">
    <source>
        <dbReference type="PROSITE" id="PS50994"/>
    </source>
</evidence>
<dbReference type="AlphaFoldDB" id="A0A061G0P6"/>
<dbReference type="Gramene" id="EOY22757">
    <property type="protein sequence ID" value="EOY22757"/>
    <property type="gene ID" value="TCM_014834"/>
</dbReference>
<dbReference type="SUPFAM" id="SSF53098">
    <property type="entry name" value="Ribonuclease H-like"/>
    <property type="match status" value="1"/>
</dbReference>
<dbReference type="Pfam" id="PF25597">
    <property type="entry name" value="SH3_retrovirus"/>
    <property type="match status" value="1"/>
</dbReference>
<dbReference type="Pfam" id="PF07727">
    <property type="entry name" value="RVT_2"/>
    <property type="match status" value="1"/>
</dbReference>
<evidence type="ECO:0000313" key="7">
    <source>
        <dbReference type="Proteomes" id="UP000026915"/>
    </source>
</evidence>
<dbReference type="GO" id="GO:0015074">
    <property type="term" value="P:DNA integration"/>
    <property type="evidence" value="ECO:0007669"/>
    <property type="project" value="InterPro"/>
</dbReference>
<sequence>MSTSTSTITQQSPLFFYGSNYAVWAIKMKAFLRGVNLWNAIEFETELPVLKENASQAQVRLQNLRRKYELLRMKENQPVGEFVEDLMKLVNQSKLMGDSLIDLKVVEKIMLSLPERFEPTITYLEQVKDIIELSISDLVSALEADEQRKAARRDERVDHALAARAKDKAPVDPSFKKNSNENREKDKAGTAAGRSQNKKGKFPVCPYCKKRNHSEAYCWFRPGVKCNACKQLGHVEKVCKNKVEAADKKPQVTKQVEKAEAAVKIENGLILDAVGKGIVAIQTTSSTSSCQYGKLTRRSFPKASLNRAKHRLELVHSDVARPMSEPSLNGSKYFVIFIDDMSIMTWIYFIQHKSEVFSIFQKFKAKVENESGCRIKKLRTDNGGEYTSSEFTSYLENEGIHHQLTAPYCPEQNGVSERKNRTIIEMSRCLLFENKLPKSFWAKAANTAVYLRNILITQAVNNETPYEAWYNTRPSVDHLRIFGSICYLHVPEELRDKLQPKAKLGVFIGYSQQSKAYRIYQIESGKVFGSRHVTFNEGAYWNWENNQVQHTKFLDEDVNLQPASSDEILDVEQIVDEPPVREWKEAMKKEMKMINLNKTWSLVDRPKHHHVLGVKWVFRMKLNSDGSLNKHKAWLVVKGFAQLLRVDYHKTFAPVARMDTIRLLLALSAKFKWKIFHLDIKSAFLNGDLQEEIFIEQPYGFESEPNRDKVYKLHKALYGLKFRMTNLGQMSYFLGLQILQGNSGIFICQSNYIGEVLDKFKMTDCKTVATPLIPHEKLSVDKGSALENPSAFRSLIGSLLYICASRPDLMFAASYLSRFMQVPTTEHFSAAKRVLRYLKGTANIGLQFTYADESSVEFVGFSDSDWAGCVDDCKSTSGYVFTLGNGVFCWNSKKQETTAQSSAEAKYIAAATVANQAIWVKKILTDLGFLHVPPTKLDQLADIRTKPLHLSRFEELRSKLNIQQARRSVEIKTSLNVILSNYVQDKCPLCFVVLVW</sequence>
<dbReference type="Pfam" id="PF14223">
    <property type="entry name" value="Retrotran_gag_2"/>
    <property type="match status" value="1"/>
</dbReference>
<dbReference type="PANTHER" id="PTHR42648">
    <property type="entry name" value="TRANSPOSASE, PUTATIVE-RELATED"/>
    <property type="match status" value="1"/>
</dbReference>
<keyword evidence="3" id="KW-0175">Coiled coil</keyword>
<feature type="domain" description="Integrase catalytic" evidence="5">
    <location>
        <begin position="297"/>
        <end position="473"/>
    </location>
</feature>
<dbReference type="EMBL" id="CM001881">
    <property type="protein sequence ID" value="EOY22757.1"/>
    <property type="molecule type" value="Genomic_DNA"/>
</dbReference>
<dbReference type="InterPro" id="IPR013103">
    <property type="entry name" value="RVT_2"/>
</dbReference>
<accession>A0A061G0P6</accession>
<dbReference type="STRING" id="3641.A0A061G0P6"/>
<gene>
    <name evidence="6" type="ORF">TCM_014834</name>
</gene>
<protein>
    <recommendedName>
        <fullName evidence="5">Integrase catalytic domain-containing protein</fullName>
    </recommendedName>
</protein>
<dbReference type="InterPro" id="IPR036875">
    <property type="entry name" value="Znf_CCHC_sf"/>
</dbReference>
<dbReference type="Proteomes" id="UP000026915">
    <property type="component" value="Chromosome 3"/>
</dbReference>
<organism evidence="6 7">
    <name type="scientific">Theobroma cacao</name>
    <name type="common">Cacao</name>
    <name type="synonym">Cocoa</name>
    <dbReference type="NCBI Taxonomy" id="3641"/>
    <lineage>
        <taxon>Eukaryota</taxon>
        <taxon>Viridiplantae</taxon>
        <taxon>Streptophyta</taxon>
        <taxon>Embryophyta</taxon>
        <taxon>Tracheophyta</taxon>
        <taxon>Spermatophyta</taxon>
        <taxon>Magnoliopsida</taxon>
        <taxon>eudicotyledons</taxon>
        <taxon>Gunneridae</taxon>
        <taxon>Pentapetalae</taxon>
        <taxon>rosids</taxon>
        <taxon>malvids</taxon>
        <taxon>Malvales</taxon>
        <taxon>Malvaceae</taxon>
        <taxon>Byttnerioideae</taxon>
        <taxon>Theobroma</taxon>
    </lineage>
</organism>
<evidence type="ECO:0000256" key="3">
    <source>
        <dbReference type="SAM" id="Coils"/>
    </source>
</evidence>
<reference evidence="6 7" key="1">
    <citation type="journal article" date="2013" name="Genome Biol.">
        <title>The genome sequence of the most widely cultivated cacao type and its use to identify candidate genes regulating pod color.</title>
        <authorList>
            <person name="Motamayor J.C."/>
            <person name="Mockaitis K."/>
            <person name="Schmutz J."/>
            <person name="Haiminen N."/>
            <person name="Iii D.L."/>
            <person name="Cornejo O."/>
            <person name="Findley S.D."/>
            <person name="Zheng P."/>
            <person name="Utro F."/>
            <person name="Royaert S."/>
            <person name="Saski C."/>
            <person name="Jenkins J."/>
            <person name="Podicheti R."/>
            <person name="Zhao M."/>
            <person name="Scheffler B.E."/>
            <person name="Stack J.C."/>
            <person name="Feltus F.A."/>
            <person name="Mustiga G.M."/>
            <person name="Amores F."/>
            <person name="Phillips W."/>
            <person name="Marelli J.P."/>
            <person name="May G.D."/>
            <person name="Shapiro H."/>
            <person name="Ma J."/>
            <person name="Bustamante C.D."/>
            <person name="Schnell R.J."/>
            <person name="Main D."/>
            <person name="Gilbert D."/>
            <person name="Parida L."/>
            <person name="Kuhn D.N."/>
        </authorList>
    </citation>
    <scope>NUCLEOTIDE SEQUENCE [LARGE SCALE GENOMIC DNA]</scope>
    <source>
        <strain evidence="7">cv. Matina 1-6</strain>
    </source>
</reference>
<evidence type="ECO:0000313" key="6">
    <source>
        <dbReference type="EMBL" id="EOY22757.1"/>
    </source>
</evidence>
<dbReference type="eggNOG" id="KOG0017">
    <property type="taxonomic scope" value="Eukaryota"/>
</dbReference>
<evidence type="ECO:0000256" key="4">
    <source>
        <dbReference type="SAM" id="MobiDB-lite"/>
    </source>
</evidence>
<evidence type="ECO:0000256" key="1">
    <source>
        <dbReference type="ARBA" id="ARBA00022723"/>
    </source>
</evidence>
<dbReference type="InterPro" id="IPR012337">
    <property type="entry name" value="RNaseH-like_sf"/>
</dbReference>
<dbReference type="GO" id="GO:0016787">
    <property type="term" value="F:hydrolase activity"/>
    <property type="evidence" value="ECO:0007669"/>
    <property type="project" value="UniProtKB-KW"/>
</dbReference>
<dbReference type="CDD" id="cd09272">
    <property type="entry name" value="RNase_HI_RT_Ty1"/>
    <property type="match status" value="1"/>
</dbReference>
<dbReference type="InterPro" id="IPR057670">
    <property type="entry name" value="SH3_retrovirus"/>
</dbReference>
<evidence type="ECO:0000256" key="2">
    <source>
        <dbReference type="ARBA" id="ARBA00022801"/>
    </source>
</evidence>
<dbReference type="SUPFAM" id="SSF56672">
    <property type="entry name" value="DNA/RNA polymerases"/>
    <property type="match status" value="1"/>
</dbReference>
<dbReference type="PANTHER" id="PTHR42648:SF18">
    <property type="entry name" value="RETROTRANSPOSON, UNCLASSIFIED-LIKE PROTEIN"/>
    <property type="match status" value="1"/>
</dbReference>
<dbReference type="InterPro" id="IPR039537">
    <property type="entry name" value="Retrotran_Ty1/copia-like"/>
</dbReference>
<dbReference type="SUPFAM" id="SSF57756">
    <property type="entry name" value="Retrovirus zinc finger-like domains"/>
    <property type="match status" value="1"/>
</dbReference>
<feature type="coiled-coil region" evidence="3">
    <location>
        <begin position="47"/>
        <end position="74"/>
    </location>
</feature>
<keyword evidence="7" id="KW-1185">Reference proteome</keyword>
<dbReference type="GO" id="GO:0003676">
    <property type="term" value="F:nucleic acid binding"/>
    <property type="evidence" value="ECO:0007669"/>
    <property type="project" value="InterPro"/>
</dbReference>
<dbReference type="Gene3D" id="3.30.420.10">
    <property type="entry name" value="Ribonuclease H-like superfamily/Ribonuclease H"/>
    <property type="match status" value="1"/>
</dbReference>
<proteinExistence type="predicted"/>
<dbReference type="InterPro" id="IPR043502">
    <property type="entry name" value="DNA/RNA_pol_sf"/>
</dbReference>
<dbReference type="FunCoup" id="A0A061G0P6">
    <property type="interactions" value="18"/>
</dbReference>
<dbReference type="GO" id="GO:0008270">
    <property type="term" value="F:zinc ion binding"/>
    <property type="evidence" value="ECO:0007669"/>
    <property type="project" value="InterPro"/>
</dbReference>
<dbReference type="PROSITE" id="PS50994">
    <property type="entry name" value="INTEGRASE"/>
    <property type="match status" value="1"/>
</dbReference>
<dbReference type="InterPro" id="IPR036397">
    <property type="entry name" value="RNaseH_sf"/>
</dbReference>
<feature type="compositionally biased region" description="Basic and acidic residues" evidence="4">
    <location>
        <begin position="161"/>
        <end position="188"/>
    </location>
</feature>